<keyword evidence="1" id="KW-0560">Oxidoreductase</keyword>
<dbReference type="InterPro" id="IPR023210">
    <property type="entry name" value="NADP_OxRdtase_dom"/>
</dbReference>
<evidence type="ECO:0000313" key="4">
    <source>
        <dbReference type="Proteomes" id="UP001627408"/>
    </source>
</evidence>
<evidence type="ECO:0000259" key="2">
    <source>
        <dbReference type="Pfam" id="PF00248"/>
    </source>
</evidence>
<sequence>MRTGKDRAVERRKLGRTDIEVSALCLGSMTWGTQNNAEEGHAQIERALEAGIDFVDTAEMYPVNPVSAETIGRTERIIGLWFERGGARKDMFLATKHSGEGMQYVRGGAPISSETIPETIEGSLRRLQTDYIDLYQFHWPNRGSYMFRKNWSYDPTGSDPAEVRQNMDDCLGALQREVDRGTIRAFGLSNESAWGTCQWLAAAERTGGPRVATMQNEYSLLCRLYDTDMSETSVYEDVGLLAFSPLAAGLLTGKYQNEAVPEGSRMSLNSDLGGRKTDRVFAAVDAYLDIASRHGLDPTQMALAWCMTRPFMCSVIFGATSVDQLEVALGAADVTLSDEVLDEIDVAHRAHPMPY</sequence>
<dbReference type="RefSeq" id="WP_407592454.1">
    <property type="nucleotide sequence ID" value="NZ_JBHDIY010000002.1"/>
</dbReference>
<dbReference type="SUPFAM" id="SSF51430">
    <property type="entry name" value="NAD(P)-linked oxidoreductase"/>
    <property type="match status" value="1"/>
</dbReference>
<proteinExistence type="predicted"/>
<accession>A0ABW8UXF2</accession>
<dbReference type="InterPro" id="IPR050523">
    <property type="entry name" value="AKR_Detox_Biosynth"/>
</dbReference>
<dbReference type="CDD" id="cd19094">
    <property type="entry name" value="AKR_Tas-like"/>
    <property type="match status" value="1"/>
</dbReference>
<dbReference type="PANTHER" id="PTHR43364">
    <property type="entry name" value="NADH-SPECIFIC METHYLGLYOXAL REDUCTASE-RELATED"/>
    <property type="match status" value="1"/>
</dbReference>
<gene>
    <name evidence="3" type="ORF">ACERZ8_12210</name>
</gene>
<dbReference type="Pfam" id="PF00248">
    <property type="entry name" value="Aldo_ket_red"/>
    <property type="match status" value="1"/>
</dbReference>
<keyword evidence="4" id="KW-1185">Reference proteome</keyword>
<reference evidence="3 4" key="1">
    <citation type="submission" date="2024-08" db="EMBL/GenBank/DDBJ databases">
        <title>Tateyamaria sp. nov., isolated from marine algae.</title>
        <authorList>
            <person name="Choi B.J."/>
            <person name="Kim J.M."/>
            <person name="Lee J.K."/>
            <person name="Choi D.G."/>
            <person name="Bayburt H."/>
            <person name="Baek J.H."/>
            <person name="Han D.M."/>
            <person name="Jeon C.O."/>
        </authorList>
    </citation>
    <scope>NUCLEOTIDE SEQUENCE [LARGE SCALE GENOMIC DNA]</scope>
    <source>
        <strain evidence="3 4">KMU-156</strain>
    </source>
</reference>
<feature type="domain" description="NADP-dependent oxidoreductase" evidence="2">
    <location>
        <begin position="24"/>
        <end position="345"/>
    </location>
</feature>
<name>A0ABW8UXF2_9RHOB</name>
<protein>
    <submittedName>
        <fullName evidence="3">Aldo/keto reductase</fullName>
    </submittedName>
</protein>
<dbReference type="EMBL" id="JBHDIY010000002">
    <property type="protein sequence ID" value="MFL4470606.1"/>
    <property type="molecule type" value="Genomic_DNA"/>
</dbReference>
<dbReference type="InterPro" id="IPR036812">
    <property type="entry name" value="NAD(P)_OxRdtase_dom_sf"/>
</dbReference>
<evidence type="ECO:0000256" key="1">
    <source>
        <dbReference type="ARBA" id="ARBA00023002"/>
    </source>
</evidence>
<dbReference type="Proteomes" id="UP001627408">
    <property type="component" value="Unassembled WGS sequence"/>
</dbReference>
<dbReference type="PANTHER" id="PTHR43364:SF4">
    <property type="entry name" value="NAD(P)-LINKED OXIDOREDUCTASE SUPERFAMILY PROTEIN"/>
    <property type="match status" value="1"/>
</dbReference>
<organism evidence="3 4">
    <name type="scientific">Tateyamaria armeniaca</name>
    <dbReference type="NCBI Taxonomy" id="2518930"/>
    <lineage>
        <taxon>Bacteria</taxon>
        <taxon>Pseudomonadati</taxon>
        <taxon>Pseudomonadota</taxon>
        <taxon>Alphaproteobacteria</taxon>
        <taxon>Rhodobacterales</taxon>
        <taxon>Roseobacteraceae</taxon>
        <taxon>Tateyamaria</taxon>
    </lineage>
</organism>
<dbReference type="Gene3D" id="3.20.20.100">
    <property type="entry name" value="NADP-dependent oxidoreductase domain"/>
    <property type="match status" value="1"/>
</dbReference>
<comment type="caution">
    <text evidence="3">The sequence shown here is derived from an EMBL/GenBank/DDBJ whole genome shotgun (WGS) entry which is preliminary data.</text>
</comment>
<evidence type="ECO:0000313" key="3">
    <source>
        <dbReference type="EMBL" id="MFL4470606.1"/>
    </source>
</evidence>